<gene>
    <name evidence="10" type="ORF">PAUS00366_LOCUS3370</name>
</gene>
<dbReference type="Gene3D" id="1.10.3430.10">
    <property type="entry name" value="Ammonium transporter AmtB like domains"/>
    <property type="match status" value="1"/>
</dbReference>
<dbReference type="GO" id="GO:0005886">
    <property type="term" value="C:plasma membrane"/>
    <property type="evidence" value="ECO:0007669"/>
    <property type="project" value="TreeGrafter"/>
</dbReference>
<dbReference type="SUPFAM" id="SSF111352">
    <property type="entry name" value="Ammonium transporter"/>
    <property type="match status" value="1"/>
</dbReference>
<feature type="domain" description="Ammonium transporter AmtB-like" evidence="9">
    <location>
        <begin position="49"/>
        <end position="175"/>
    </location>
</feature>
<keyword evidence="3" id="KW-0813">Transport</keyword>
<accession>A0A7S4AC39</accession>
<dbReference type="PANTHER" id="PTHR11730">
    <property type="entry name" value="AMMONIUM TRANSPORTER"/>
    <property type="match status" value="1"/>
</dbReference>
<proteinExistence type="inferred from homology"/>
<name>A0A7S4AC39_9STRA</name>
<organism evidence="10">
    <name type="scientific">Pseudo-nitzschia australis</name>
    <dbReference type="NCBI Taxonomy" id="44445"/>
    <lineage>
        <taxon>Eukaryota</taxon>
        <taxon>Sar</taxon>
        <taxon>Stramenopiles</taxon>
        <taxon>Ochrophyta</taxon>
        <taxon>Bacillariophyta</taxon>
        <taxon>Bacillariophyceae</taxon>
        <taxon>Bacillariophycidae</taxon>
        <taxon>Bacillariales</taxon>
        <taxon>Bacillariaceae</taxon>
        <taxon>Pseudo-nitzschia</taxon>
    </lineage>
</organism>
<feature type="transmembrane region" description="Helical" evidence="8">
    <location>
        <begin position="83"/>
        <end position="105"/>
    </location>
</feature>
<evidence type="ECO:0000256" key="1">
    <source>
        <dbReference type="ARBA" id="ARBA00004141"/>
    </source>
</evidence>
<keyword evidence="6 8" id="KW-0472">Membrane</keyword>
<protein>
    <recommendedName>
        <fullName evidence="9">Ammonium transporter AmtB-like domain-containing protein</fullName>
    </recommendedName>
</protein>
<keyword evidence="4 8" id="KW-0812">Transmembrane</keyword>
<keyword evidence="5 8" id="KW-1133">Transmembrane helix</keyword>
<dbReference type="EMBL" id="HBIX01004280">
    <property type="protein sequence ID" value="CAE0710643.1"/>
    <property type="molecule type" value="Transcribed_RNA"/>
</dbReference>
<dbReference type="InterPro" id="IPR029020">
    <property type="entry name" value="Ammonium/urea_transptr"/>
</dbReference>
<evidence type="ECO:0000256" key="4">
    <source>
        <dbReference type="ARBA" id="ARBA00022692"/>
    </source>
</evidence>
<evidence type="ECO:0000259" key="9">
    <source>
        <dbReference type="Pfam" id="PF00909"/>
    </source>
</evidence>
<evidence type="ECO:0000256" key="5">
    <source>
        <dbReference type="ARBA" id="ARBA00022989"/>
    </source>
</evidence>
<comment type="similarity">
    <text evidence="2">Belongs to the ammonia transporter channel (TC 1.A.11.2) family.</text>
</comment>
<evidence type="ECO:0000256" key="6">
    <source>
        <dbReference type="ARBA" id="ARBA00023136"/>
    </source>
</evidence>
<evidence type="ECO:0000256" key="8">
    <source>
        <dbReference type="SAM" id="Phobius"/>
    </source>
</evidence>
<feature type="transmembrane region" description="Helical" evidence="8">
    <location>
        <begin position="47"/>
        <end position="71"/>
    </location>
</feature>
<dbReference type="GO" id="GO:0008519">
    <property type="term" value="F:ammonium channel activity"/>
    <property type="evidence" value="ECO:0007669"/>
    <property type="project" value="InterPro"/>
</dbReference>
<feature type="transmembrane region" description="Helical" evidence="8">
    <location>
        <begin position="155"/>
        <end position="172"/>
    </location>
</feature>
<evidence type="ECO:0000256" key="7">
    <source>
        <dbReference type="ARBA" id="ARBA00023177"/>
    </source>
</evidence>
<keyword evidence="7" id="KW-0924">Ammonia transport</keyword>
<dbReference type="Pfam" id="PF00909">
    <property type="entry name" value="Ammonium_transp"/>
    <property type="match status" value="1"/>
</dbReference>
<dbReference type="AlphaFoldDB" id="A0A7S4AC39"/>
<feature type="transmembrane region" description="Helical" evidence="8">
    <location>
        <begin position="125"/>
        <end position="148"/>
    </location>
</feature>
<evidence type="ECO:0000256" key="3">
    <source>
        <dbReference type="ARBA" id="ARBA00022448"/>
    </source>
</evidence>
<sequence length="185" mass="20068">MISDTSSSIFLYCQANSTSGNTTEILRCISDRIEDDSTAKARDLTDFLLVIAGAMIFFMQSGFAMLCAGSVRLKNVQNTMLKNLLDACGAALAFYLVGYAFAFGGQEDSTMTTFIGYKGFSSTGLSASFWFFEYTFSATSVTIVAGTLAERCQMIAYLCYSIALAGFVYPVVRIMNLCLSDSTCI</sequence>
<evidence type="ECO:0000256" key="2">
    <source>
        <dbReference type="ARBA" id="ARBA00005887"/>
    </source>
</evidence>
<comment type="subcellular location">
    <subcellularLocation>
        <location evidence="1">Membrane</location>
        <topology evidence="1">Multi-pass membrane protein</topology>
    </subcellularLocation>
</comment>
<evidence type="ECO:0000313" key="10">
    <source>
        <dbReference type="EMBL" id="CAE0710643.1"/>
    </source>
</evidence>
<dbReference type="GO" id="GO:0097272">
    <property type="term" value="P:ammonium homeostasis"/>
    <property type="evidence" value="ECO:0007669"/>
    <property type="project" value="TreeGrafter"/>
</dbReference>
<dbReference type="PANTHER" id="PTHR11730:SF6">
    <property type="entry name" value="AMMONIUM TRANSPORTER"/>
    <property type="match status" value="1"/>
</dbReference>
<reference evidence="10" key="1">
    <citation type="submission" date="2021-01" db="EMBL/GenBank/DDBJ databases">
        <authorList>
            <person name="Corre E."/>
            <person name="Pelletier E."/>
            <person name="Niang G."/>
            <person name="Scheremetjew M."/>
            <person name="Finn R."/>
            <person name="Kale V."/>
            <person name="Holt S."/>
            <person name="Cochrane G."/>
            <person name="Meng A."/>
            <person name="Brown T."/>
            <person name="Cohen L."/>
        </authorList>
    </citation>
    <scope>NUCLEOTIDE SEQUENCE</scope>
    <source>
        <strain evidence="10">10249 10 AB</strain>
    </source>
</reference>
<dbReference type="InterPro" id="IPR024041">
    <property type="entry name" value="NH4_transpt_AmtB-like_dom"/>
</dbReference>